<dbReference type="PANTHER" id="PTHR32089:SF74">
    <property type="entry name" value="METHYL-ACCEPTING CHEMOTAXIS PROTEIN AER"/>
    <property type="match status" value="1"/>
</dbReference>
<dbReference type="SMART" id="SM00091">
    <property type="entry name" value="PAS"/>
    <property type="match status" value="1"/>
</dbReference>
<dbReference type="GO" id="GO:0004888">
    <property type="term" value="F:transmembrane signaling receptor activity"/>
    <property type="evidence" value="ECO:0007669"/>
    <property type="project" value="InterPro"/>
</dbReference>
<keyword evidence="7" id="KW-0812">Transmembrane</keyword>
<evidence type="ECO:0000256" key="4">
    <source>
        <dbReference type="PROSITE-ProRule" id="PRU00284"/>
    </source>
</evidence>
<dbReference type="Pfam" id="PF08447">
    <property type="entry name" value="PAS_3"/>
    <property type="match status" value="1"/>
</dbReference>
<comment type="subcellular location">
    <subcellularLocation>
        <location evidence="1">Membrane</location>
    </subcellularLocation>
</comment>
<feature type="transmembrane region" description="Helical" evidence="7">
    <location>
        <begin position="163"/>
        <end position="182"/>
    </location>
</feature>
<dbReference type="NCBIfam" id="TIGR00229">
    <property type="entry name" value="sensory_box"/>
    <property type="match status" value="1"/>
</dbReference>
<evidence type="ECO:0000256" key="3">
    <source>
        <dbReference type="ARBA" id="ARBA00029447"/>
    </source>
</evidence>
<keyword evidence="2 4" id="KW-0807">Transducer</keyword>
<dbReference type="PROSITE" id="PS50112">
    <property type="entry name" value="PAS"/>
    <property type="match status" value="1"/>
</dbReference>
<dbReference type="SMART" id="SM00283">
    <property type="entry name" value="MA"/>
    <property type="match status" value="1"/>
</dbReference>
<dbReference type="CDD" id="cd00130">
    <property type="entry name" value="PAS"/>
    <property type="match status" value="1"/>
</dbReference>
<feature type="domain" description="Methyl-accepting transducer" evidence="8">
    <location>
        <begin position="261"/>
        <end position="497"/>
    </location>
</feature>
<dbReference type="SUPFAM" id="SSF58104">
    <property type="entry name" value="Methyl-accepting chemotaxis protein (MCP) signaling domain"/>
    <property type="match status" value="1"/>
</dbReference>
<keyword evidence="7" id="KW-0472">Membrane</keyword>
<organism evidence="10 11">
    <name type="scientific">Allopseudospirillum japonicum</name>
    <dbReference type="NCBI Taxonomy" id="64971"/>
    <lineage>
        <taxon>Bacteria</taxon>
        <taxon>Pseudomonadati</taxon>
        <taxon>Pseudomonadota</taxon>
        <taxon>Gammaproteobacteria</taxon>
        <taxon>Oceanospirillales</taxon>
        <taxon>Oceanospirillaceae</taxon>
        <taxon>Allopseudospirillum</taxon>
    </lineage>
</organism>
<evidence type="ECO:0000259" key="8">
    <source>
        <dbReference type="PROSITE" id="PS50111"/>
    </source>
</evidence>
<evidence type="ECO:0000313" key="11">
    <source>
        <dbReference type="Proteomes" id="UP000242999"/>
    </source>
</evidence>
<proteinExistence type="inferred from homology"/>
<evidence type="ECO:0000256" key="1">
    <source>
        <dbReference type="ARBA" id="ARBA00004370"/>
    </source>
</evidence>
<dbReference type="SUPFAM" id="SSF55785">
    <property type="entry name" value="PYP-like sensor domain (PAS domain)"/>
    <property type="match status" value="1"/>
</dbReference>
<sequence>MSDGVNKFSQQATKNKKQHYTSAKEILVDSEHSIISTTDTQGRIQSFNQYFQQISGYSADELLGAKHNLVRHPDIPSQVFSDMWQSLRQGRSWMGIVKNRCKNGDHYWVKAFVSPLMDAQGNIQGYQSVRHQASREEIARAQAVYQRINNGYMPKARPPYLKAYLATLLIYISAFLVTFIWWSLNTEFLLALVALLLSNLAIIHWIVSPLQAIQAQAAQIYHNDLTTYILYGRLDLGARVGTSLAFLQLGVKTILDRLAQVGRHVDQHADKLSASIVHSDQELQQVQAGLDEFASAIQQVRQATASIREQCQQAANTSQQTDQISHQGRDLMHKTKQTFQVLAQEMRASLTSLQELEQQSQSIDGFLETINGIAEQTNLLALNAAIESARAGEAGRGFAVVADEVRSLAVRSQEVTASIYQLMETFSDLVSTLRRRMQSTQGVLLNSQQGIENLDDQLDQLKQVIGTLDGLNERIAEHAHQQVKSSESLAITLTPILDNMQVLGQQSEQNRTLASLLDQESDSMRAIIQRFKVALKV</sequence>
<comment type="similarity">
    <text evidence="3">Belongs to the methyl-accepting chemotaxis (MCP) protein family.</text>
</comment>
<dbReference type="Gene3D" id="3.30.450.20">
    <property type="entry name" value="PAS domain"/>
    <property type="match status" value="1"/>
</dbReference>
<dbReference type="InterPro" id="IPR004090">
    <property type="entry name" value="Chemotax_Me-accpt_rcpt"/>
</dbReference>
<dbReference type="InterPro" id="IPR000014">
    <property type="entry name" value="PAS"/>
</dbReference>
<dbReference type="GO" id="GO:0006935">
    <property type="term" value="P:chemotaxis"/>
    <property type="evidence" value="ECO:0007669"/>
    <property type="project" value="InterPro"/>
</dbReference>
<name>A0A1H6Q234_9GAMM</name>
<reference evidence="11" key="1">
    <citation type="submission" date="2016-10" db="EMBL/GenBank/DDBJ databases">
        <authorList>
            <person name="Varghese N."/>
            <person name="Submissions S."/>
        </authorList>
    </citation>
    <scope>NUCLEOTIDE SEQUENCE [LARGE SCALE GENOMIC DNA]</scope>
    <source>
        <strain evidence="11">DSM 7165</strain>
    </source>
</reference>
<dbReference type="PRINTS" id="PR00260">
    <property type="entry name" value="CHEMTRNSDUCR"/>
</dbReference>
<dbReference type="AlphaFoldDB" id="A0A1H6Q234"/>
<evidence type="ECO:0000313" key="10">
    <source>
        <dbReference type="EMBL" id="SEI37898.1"/>
    </source>
</evidence>
<keyword evidence="7" id="KW-1133">Transmembrane helix</keyword>
<dbReference type="Gene3D" id="1.10.287.950">
    <property type="entry name" value="Methyl-accepting chemotaxis protein"/>
    <property type="match status" value="1"/>
</dbReference>
<evidence type="ECO:0000256" key="7">
    <source>
        <dbReference type="SAM" id="Phobius"/>
    </source>
</evidence>
<dbReference type="Proteomes" id="UP000242999">
    <property type="component" value="Unassembled WGS sequence"/>
</dbReference>
<dbReference type="Pfam" id="PF00015">
    <property type="entry name" value="MCPsignal"/>
    <property type="match status" value="1"/>
</dbReference>
<evidence type="ECO:0000259" key="9">
    <source>
        <dbReference type="PROSITE" id="PS50112"/>
    </source>
</evidence>
<keyword evidence="11" id="KW-1185">Reference proteome</keyword>
<dbReference type="PANTHER" id="PTHR32089">
    <property type="entry name" value="METHYL-ACCEPTING CHEMOTAXIS PROTEIN MCPB"/>
    <property type="match status" value="1"/>
</dbReference>
<protein>
    <submittedName>
        <fullName evidence="10">Aerotaxis receptor</fullName>
    </submittedName>
</protein>
<dbReference type="GO" id="GO:0016020">
    <property type="term" value="C:membrane"/>
    <property type="evidence" value="ECO:0007669"/>
    <property type="project" value="UniProtKB-SubCell"/>
</dbReference>
<gene>
    <name evidence="10" type="ORF">SAMN05421831_101104</name>
</gene>
<dbReference type="STRING" id="64971.SAMN05421831_101104"/>
<feature type="domain" description="PAS" evidence="9">
    <location>
        <begin position="27"/>
        <end position="90"/>
    </location>
</feature>
<dbReference type="PROSITE" id="PS50111">
    <property type="entry name" value="CHEMOTAXIS_TRANSDUC_2"/>
    <property type="match status" value="1"/>
</dbReference>
<dbReference type="GO" id="GO:0007165">
    <property type="term" value="P:signal transduction"/>
    <property type="evidence" value="ECO:0007669"/>
    <property type="project" value="UniProtKB-KW"/>
</dbReference>
<feature type="region of interest" description="Disordered" evidence="6">
    <location>
        <begin position="1"/>
        <end position="20"/>
    </location>
</feature>
<keyword evidence="10" id="KW-0675">Receptor</keyword>
<accession>A0A1H6Q234</accession>
<dbReference type="EMBL" id="FNYH01000001">
    <property type="protein sequence ID" value="SEI37898.1"/>
    <property type="molecule type" value="Genomic_DNA"/>
</dbReference>
<dbReference type="InterPro" id="IPR035965">
    <property type="entry name" value="PAS-like_dom_sf"/>
</dbReference>
<feature type="coiled-coil region" evidence="5">
    <location>
        <begin position="444"/>
        <end position="471"/>
    </location>
</feature>
<dbReference type="InterPro" id="IPR004089">
    <property type="entry name" value="MCPsignal_dom"/>
</dbReference>
<keyword evidence="5" id="KW-0175">Coiled coil</keyword>
<dbReference type="InterPro" id="IPR013655">
    <property type="entry name" value="PAS_fold_3"/>
</dbReference>
<dbReference type="RefSeq" id="WP_177166726.1">
    <property type="nucleotide sequence ID" value="NZ_FNYH01000001.1"/>
</dbReference>
<evidence type="ECO:0000256" key="6">
    <source>
        <dbReference type="SAM" id="MobiDB-lite"/>
    </source>
</evidence>
<feature type="transmembrane region" description="Helical" evidence="7">
    <location>
        <begin position="188"/>
        <end position="207"/>
    </location>
</feature>
<evidence type="ECO:0000256" key="5">
    <source>
        <dbReference type="SAM" id="Coils"/>
    </source>
</evidence>
<evidence type="ECO:0000256" key="2">
    <source>
        <dbReference type="ARBA" id="ARBA00023224"/>
    </source>
</evidence>